<dbReference type="PANTHER" id="PTHR42948:SF1">
    <property type="entry name" value="TRANSPORTER"/>
    <property type="match status" value="1"/>
</dbReference>
<feature type="transmembrane region" description="Helical" evidence="6">
    <location>
        <begin position="488"/>
        <end position="508"/>
    </location>
</feature>
<dbReference type="OrthoDB" id="9762833at2"/>
<dbReference type="PROSITE" id="PS50267">
    <property type="entry name" value="NA_NEUROTRAN_SYMP_3"/>
    <property type="match status" value="1"/>
</dbReference>
<dbReference type="SUPFAM" id="SSF161070">
    <property type="entry name" value="SNF-like"/>
    <property type="match status" value="1"/>
</dbReference>
<protein>
    <submittedName>
        <fullName evidence="7">NSS family neurotransmitter:Na+ symporter</fullName>
    </submittedName>
</protein>
<evidence type="ECO:0000256" key="6">
    <source>
        <dbReference type="SAM" id="Phobius"/>
    </source>
</evidence>
<dbReference type="InParanoid" id="A0A3M0BYW8"/>
<accession>A0A3M0BYW8</accession>
<dbReference type="PANTHER" id="PTHR42948">
    <property type="entry name" value="TRANSPORTER"/>
    <property type="match status" value="1"/>
</dbReference>
<comment type="subcellular location">
    <subcellularLocation>
        <location evidence="1">Membrane</location>
        <topology evidence="1">Multi-pass membrane protein</topology>
    </subcellularLocation>
</comment>
<feature type="transmembrane region" description="Helical" evidence="6">
    <location>
        <begin position="181"/>
        <end position="205"/>
    </location>
</feature>
<dbReference type="NCBIfam" id="NF037979">
    <property type="entry name" value="Na_transp"/>
    <property type="match status" value="1"/>
</dbReference>
<name>A0A3M0BYW8_9PROT</name>
<keyword evidence="5 6" id="KW-0472">Membrane</keyword>
<proteinExistence type="predicted"/>
<feature type="transmembrane region" description="Helical" evidence="6">
    <location>
        <begin position="431"/>
        <end position="451"/>
    </location>
</feature>
<dbReference type="EMBL" id="REFR01000014">
    <property type="protein sequence ID" value="RMB02804.1"/>
    <property type="molecule type" value="Genomic_DNA"/>
</dbReference>
<feature type="transmembrane region" description="Helical" evidence="6">
    <location>
        <begin position="12"/>
        <end position="31"/>
    </location>
</feature>
<dbReference type="Proteomes" id="UP000271227">
    <property type="component" value="Unassembled WGS sequence"/>
</dbReference>
<dbReference type="PRINTS" id="PR00176">
    <property type="entry name" value="NANEUSMPORT"/>
</dbReference>
<feature type="transmembrane region" description="Helical" evidence="6">
    <location>
        <begin position="225"/>
        <end position="245"/>
    </location>
</feature>
<keyword evidence="3 6" id="KW-0812">Transmembrane</keyword>
<evidence type="ECO:0000256" key="1">
    <source>
        <dbReference type="ARBA" id="ARBA00004141"/>
    </source>
</evidence>
<feature type="transmembrane region" description="Helical" evidence="6">
    <location>
        <begin position="266"/>
        <end position="286"/>
    </location>
</feature>
<evidence type="ECO:0000256" key="2">
    <source>
        <dbReference type="ARBA" id="ARBA00022448"/>
    </source>
</evidence>
<gene>
    <name evidence="7" type="ORF">BXY39_3156</name>
</gene>
<dbReference type="InterPro" id="IPR000175">
    <property type="entry name" value="Na/ntran_symport"/>
</dbReference>
<dbReference type="InterPro" id="IPR037272">
    <property type="entry name" value="SNS_sf"/>
</dbReference>
<evidence type="ECO:0000256" key="4">
    <source>
        <dbReference type="ARBA" id="ARBA00022989"/>
    </source>
</evidence>
<keyword evidence="4 6" id="KW-1133">Transmembrane helix</keyword>
<feature type="transmembrane region" description="Helical" evidence="6">
    <location>
        <begin position="94"/>
        <end position="122"/>
    </location>
</feature>
<evidence type="ECO:0000256" key="3">
    <source>
        <dbReference type="ARBA" id="ARBA00022692"/>
    </source>
</evidence>
<comment type="caution">
    <text evidence="7">The sequence shown here is derived from an EMBL/GenBank/DDBJ whole genome shotgun (WGS) entry which is preliminary data.</text>
</comment>
<reference evidence="7 8" key="1">
    <citation type="submission" date="2018-10" db="EMBL/GenBank/DDBJ databases">
        <title>Genomic Encyclopedia of Archaeal and Bacterial Type Strains, Phase II (KMG-II): from individual species to whole genera.</title>
        <authorList>
            <person name="Goeker M."/>
        </authorList>
    </citation>
    <scope>NUCLEOTIDE SEQUENCE [LARGE SCALE GENOMIC DNA]</scope>
    <source>
        <strain evidence="7 8">DSM 25217</strain>
    </source>
</reference>
<dbReference type="AlphaFoldDB" id="A0A3M0BYW8"/>
<evidence type="ECO:0000256" key="5">
    <source>
        <dbReference type="ARBA" id="ARBA00023136"/>
    </source>
</evidence>
<feature type="transmembrane region" description="Helical" evidence="6">
    <location>
        <begin position="348"/>
        <end position="368"/>
    </location>
</feature>
<keyword evidence="2" id="KW-0813">Transport</keyword>
<dbReference type="CDD" id="cd10336">
    <property type="entry name" value="SLC6sbd_Tyt1-Like"/>
    <property type="match status" value="1"/>
</dbReference>
<organism evidence="7 8">
    <name type="scientific">Eilatimonas milleporae</name>
    <dbReference type="NCBI Taxonomy" id="911205"/>
    <lineage>
        <taxon>Bacteria</taxon>
        <taxon>Pseudomonadati</taxon>
        <taxon>Pseudomonadota</taxon>
        <taxon>Alphaproteobacteria</taxon>
        <taxon>Kordiimonadales</taxon>
        <taxon>Kordiimonadaceae</taxon>
        <taxon>Eilatimonas</taxon>
    </lineage>
</organism>
<feature type="transmembrane region" description="Helical" evidence="6">
    <location>
        <begin position="306"/>
        <end position="327"/>
    </location>
</feature>
<evidence type="ECO:0000313" key="7">
    <source>
        <dbReference type="EMBL" id="RMB02804.1"/>
    </source>
</evidence>
<dbReference type="GO" id="GO:0016020">
    <property type="term" value="C:membrane"/>
    <property type="evidence" value="ECO:0007669"/>
    <property type="project" value="UniProtKB-SubCell"/>
</dbReference>
<dbReference type="Pfam" id="PF00209">
    <property type="entry name" value="SNF"/>
    <property type="match status" value="2"/>
</dbReference>
<evidence type="ECO:0000313" key="8">
    <source>
        <dbReference type="Proteomes" id="UP000271227"/>
    </source>
</evidence>
<sequence>MAVSTGHAHWSSRWTFLLAAVGSAVGLGNIWKFPYEAGQGGGGAFVLIYLAFVFLIGTPVLIAELSLGRRGQLSPVGSMREIAKAEGRSSWWQLVGWSGVIGAFIVISFYSVIGGWTLGYFFQAMGGFSGYDAAISGENFQSFISDPLLPLLTHAVFMAITVFIVARGVQKGLEKAVTTLMPALFVILVILVIYAGVAGNFSATIDFLFSPNFENLTPRRVVEALGLAFFSLSLALGSIMTYGSYLDRSINVTRSAITISAADSAVALMSGLAIFPIVFAFEGLAANQGPGLVFVTLPIAFGQMPLGVVFGTLFFGLLLVAAITSAISLLEPSVAYVEETGALSRRNAAILIGGGAFLLGILTAYSQGDSFLSDVRLFGFDLFGLKDYLTNNIMMPVAGMFTALFVGWFVARKSMLAELAMSVRAFRIWYFLVRFAAPVAILFVFLGLLFGDDFYNLLYSVDVLIGIVWFALAIASGRLAYIRDRSPAGWFLVGLVFPFAVLFVAVATHGTIERAQLREAHKALGEPEDRDEY</sequence>
<feature type="transmembrane region" description="Helical" evidence="6">
    <location>
        <begin position="43"/>
        <end position="63"/>
    </location>
</feature>
<feature type="transmembrane region" description="Helical" evidence="6">
    <location>
        <begin position="148"/>
        <end position="169"/>
    </location>
</feature>
<dbReference type="InterPro" id="IPR047218">
    <property type="entry name" value="YocR/YhdH-like"/>
</dbReference>
<feature type="transmembrane region" description="Helical" evidence="6">
    <location>
        <begin position="457"/>
        <end position="476"/>
    </location>
</feature>
<feature type="transmembrane region" description="Helical" evidence="6">
    <location>
        <begin position="388"/>
        <end position="410"/>
    </location>
</feature>
<keyword evidence="8" id="KW-1185">Reference proteome</keyword>